<dbReference type="PROSITE" id="PS50928">
    <property type="entry name" value="ABC_TM1"/>
    <property type="match status" value="1"/>
</dbReference>
<proteinExistence type="inferred from homology"/>
<evidence type="ECO:0000256" key="8">
    <source>
        <dbReference type="ARBA" id="ARBA00023136"/>
    </source>
</evidence>
<evidence type="ECO:0000256" key="10">
    <source>
        <dbReference type="SAM" id="SignalP"/>
    </source>
</evidence>
<keyword evidence="13" id="KW-1185">Reference proteome</keyword>
<sequence>MKKTVTLLVLISMLFSTVFLFTGCGDSSVKEIKTADDIKGASVGVQTGTTGDTFVSDYEADGTKVMRYSKGADAIVALTQNKIDCVVIDSEPAKEFVKANAGLKILDEPFAEEQYAICISKENHELTEKIDKALAELKDEGVLDKIKSYYIEGNTDTVPYESPKDIKYDGELHMATNAAFPPYEYVEGGEIVGLDPMMATAICDKLGKKLVIDDMEFDSVITAVQTGKDDFGMAGMTDTPERRKNIDFSTSYANTTQVIIVNDSASGSLFGNLGESFKNTFITDNRWQQLLSGLLVTLEITLFAGIIGVIIGFVIALVRATHDIQLGKRKCRSFGDCVLKFFNVICNIYITVIRGTPVVVQLMIMYYIILASVRNGIFAAIIAFGMNSAAYVAEIVRSGIMAVDIGQTEASRSLGFNNRQTMTMVVLPQAIKNVLPALGNEIITLLKETSVAGYVALADITYIGNMIRSRTYEAFFPLITVALIYLVIVLVLSYILRRFERRLKKSER</sequence>
<keyword evidence="5 9" id="KW-0812">Transmembrane</keyword>
<dbReference type="GO" id="GO:0055085">
    <property type="term" value="P:transmembrane transport"/>
    <property type="evidence" value="ECO:0007669"/>
    <property type="project" value="InterPro"/>
</dbReference>
<dbReference type="InterPro" id="IPR043429">
    <property type="entry name" value="ArtM/GltK/GlnP/TcyL/YhdX-like"/>
</dbReference>
<dbReference type="GO" id="GO:0006865">
    <property type="term" value="P:amino acid transport"/>
    <property type="evidence" value="ECO:0007669"/>
    <property type="project" value="UniProtKB-KW"/>
</dbReference>
<feature type="chain" id="PRO_5039303811" evidence="10">
    <location>
        <begin position="22"/>
        <end position="508"/>
    </location>
</feature>
<keyword evidence="4" id="KW-1003">Cell membrane</keyword>
<feature type="transmembrane region" description="Helical" evidence="9">
    <location>
        <begin position="290"/>
        <end position="320"/>
    </location>
</feature>
<organism evidence="12 13">
    <name type="scientific">Ruminococcus bromii</name>
    <dbReference type="NCBI Taxonomy" id="40518"/>
    <lineage>
        <taxon>Bacteria</taxon>
        <taxon>Bacillati</taxon>
        <taxon>Bacillota</taxon>
        <taxon>Clostridia</taxon>
        <taxon>Eubacteriales</taxon>
        <taxon>Oscillospiraceae</taxon>
        <taxon>Ruminococcus</taxon>
    </lineage>
</organism>
<feature type="transmembrane region" description="Helical" evidence="9">
    <location>
        <begin position="341"/>
        <end position="369"/>
    </location>
</feature>
<evidence type="ECO:0000256" key="4">
    <source>
        <dbReference type="ARBA" id="ARBA00022475"/>
    </source>
</evidence>
<dbReference type="PANTHER" id="PTHR30614">
    <property type="entry name" value="MEMBRANE COMPONENT OF AMINO ACID ABC TRANSPORTER"/>
    <property type="match status" value="1"/>
</dbReference>
<keyword evidence="6" id="KW-0029">Amino-acid transport</keyword>
<feature type="transmembrane region" description="Helical" evidence="9">
    <location>
        <begin position="451"/>
        <end position="468"/>
    </location>
</feature>
<evidence type="ECO:0000256" key="7">
    <source>
        <dbReference type="ARBA" id="ARBA00022989"/>
    </source>
</evidence>
<evidence type="ECO:0000256" key="3">
    <source>
        <dbReference type="ARBA" id="ARBA00022448"/>
    </source>
</evidence>
<dbReference type="InterPro" id="IPR000515">
    <property type="entry name" value="MetI-like"/>
</dbReference>
<feature type="transmembrane region" description="Helical" evidence="9">
    <location>
        <begin position="474"/>
        <end position="496"/>
    </location>
</feature>
<dbReference type="SUPFAM" id="SSF161098">
    <property type="entry name" value="MetI-like"/>
    <property type="match status" value="1"/>
</dbReference>
<dbReference type="PROSITE" id="PS51257">
    <property type="entry name" value="PROKAR_LIPOPROTEIN"/>
    <property type="match status" value="1"/>
</dbReference>
<dbReference type="InterPro" id="IPR035906">
    <property type="entry name" value="MetI-like_sf"/>
</dbReference>
<dbReference type="PANTHER" id="PTHR30614:SF20">
    <property type="entry name" value="GLUTAMINE TRANSPORT SYSTEM PERMEASE PROTEIN GLNP"/>
    <property type="match status" value="1"/>
</dbReference>
<keyword evidence="7 9" id="KW-1133">Transmembrane helix</keyword>
<dbReference type="InterPro" id="IPR001638">
    <property type="entry name" value="Solute-binding_3/MltF_N"/>
</dbReference>
<dbReference type="AlphaFoldDB" id="A0A2N0UZS7"/>
<evidence type="ECO:0000259" key="11">
    <source>
        <dbReference type="PROSITE" id="PS50928"/>
    </source>
</evidence>
<comment type="subcellular location">
    <subcellularLocation>
        <location evidence="1 9">Cell membrane</location>
        <topology evidence="1 9">Multi-pass membrane protein</topology>
    </subcellularLocation>
</comment>
<evidence type="ECO:0000256" key="2">
    <source>
        <dbReference type="ARBA" id="ARBA00010072"/>
    </source>
</evidence>
<dbReference type="FunFam" id="1.10.3720.10:FF:000033">
    <property type="entry name" value="Polar amino acid ABC transporter permease"/>
    <property type="match status" value="1"/>
</dbReference>
<gene>
    <name evidence="12" type="primary">artQ</name>
    <name evidence="12" type="ORF">RBATCC27255_00441</name>
</gene>
<feature type="domain" description="ABC transmembrane type-1" evidence="11">
    <location>
        <begin position="294"/>
        <end position="496"/>
    </location>
</feature>
<comment type="caution">
    <text evidence="12">The sequence shown here is derived from an EMBL/GenBank/DDBJ whole genome shotgun (WGS) entry which is preliminary data.</text>
</comment>
<keyword evidence="8 9" id="KW-0472">Membrane</keyword>
<dbReference type="Pfam" id="PF00528">
    <property type="entry name" value="BPD_transp_1"/>
    <property type="match status" value="1"/>
</dbReference>
<dbReference type="Gene3D" id="1.10.3720.10">
    <property type="entry name" value="MetI-like"/>
    <property type="match status" value="1"/>
</dbReference>
<reference evidence="12" key="1">
    <citation type="journal article" date="2018" name="Environ. Microbiol.">
        <title>Sporulation capability and amylosome conservation among diverse human colonic and rumen isolates of the keystone starch-degrader Ruminococcus bromii.</title>
        <authorList>
            <person name="Mukhopadhya I."/>
            <person name="Morais S."/>
            <person name="Laverde-Gomez J."/>
            <person name="Sheridan P.O."/>
            <person name="Walker A.W."/>
            <person name="Kelly W."/>
            <person name="Klieve A.V."/>
            <person name="Ouwerkerk D."/>
            <person name="Duncan S.H."/>
            <person name="Louis P."/>
            <person name="Koropatkin N."/>
            <person name="Cockburn D."/>
            <person name="Kibler R."/>
            <person name="Cooper P.J."/>
            <person name="Sandoval C."/>
            <person name="Crost E."/>
            <person name="Juge N."/>
            <person name="Bayer E.A."/>
            <person name="Flint H.J."/>
        </authorList>
    </citation>
    <scope>NUCLEOTIDE SEQUENCE [LARGE SCALE GENOMIC DNA]</scope>
    <source>
        <strain evidence="12">ATCC 27255</strain>
    </source>
</reference>
<dbReference type="SMART" id="SM00062">
    <property type="entry name" value="PBPb"/>
    <property type="match status" value="2"/>
</dbReference>
<keyword evidence="3 9" id="KW-0813">Transport</keyword>
<name>A0A2N0UZS7_9FIRM</name>
<dbReference type="Gene3D" id="3.40.190.10">
    <property type="entry name" value="Periplasmic binding protein-like II"/>
    <property type="match status" value="3"/>
</dbReference>
<dbReference type="RefSeq" id="WP_101028546.1">
    <property type="nucleotide sequence ID" value="NZ_CABMMZ010000026.1"/>
</dbReference>
<dbReference type="Pfam" id="PF00497">
    <property type="entry name" value="SBP_bac_3"/>
    <property type="match status" value="1"/>
</dbReference>
<keyword evidence="10" id="KW-0732">Signal</keyword>
<evidence type="ECO:0000256" key="9">
    <source>
        <dbReference type="RuleBase" id="RU363032"/>
    </source>
</evidence>
<evidence type="ECO:0000256" key="5">
    <source>
        <dbReference type="ARBA" id="ARBA00022692"/>
    </source>
</evidence>
<dbReference type="GO" id="GO:0005886">
    <property type="term" value="C:plasma membrane"/>
    <property type="evidence" value="ECO:0007669"/>
    <property type="project" value="UniProtKB-SubCell"/>
</dbReference>
<accession>A0A2N0UZS7</accession>
<dbReference type="Proteomes" id="UP000233425">
    <property type="component" value="Unassembled WGS sequence"/>
</dbReference>
<dbReference type="SUPFAM" id="SSF53850">
    <property type="entry name" value="Periplasmic binding protein-like II"/>
    <property type="match status" value="2"/>
</dbReference>
<dbReference type="CDD" id="cd06261">
    <property type="entry name" value="TM_PBP2"/>
    <property type="match status" value="1"/>
</dbReference>
<evidence type="ECO:0000256" key="1">
    <source>
        <dbReference type="ARBA" id="ARBA00004651"/>
    </source>
</evidence>
<evidence type="ECO:0000313" key="13">
    <source>
        <dbReference type="Proteomes" id="UP000233425"/>
    </source>
</evidence>
<comment type="similarity">
    <text evidence="2">Belongs to the binding-protein-dependent transport system permease family. HisMQ subfamily.</text>
</comment>
<evidence type="ECO:0000313" key="12">
    <source>
        <dbReference type="EMBL" id="PKD32490.1"/>
    </source>
</evidence>
<dbReference type="EMBL" id="NNSR01000026">
    <property type="protein sequence ID" value="PKD32490.1"/>
    <property type="molecule type" value="Genomic_DNA"/>
</dbReference>
<feature type="signal peptide" evidence="10">
    <location>
        <begin position="1"/>
        <end position="21"/>
    </location>
</feature>
<evidence type="ECO:0000256" key="6">
    <source>
        <dbReference type="ARBA" id="ARBA00022970"/>
    </source>
</evidence>
<protein>
    <submittedName>
        <fullName evidence="12">Arginine transport system permease protein ArtQ</fullName>
    </submittedName>
</protein>